<organism evidence="2 3">
    <name type="scientific">Cerrena zonata</name>
    <dbReference type="NCBI Taxonomy" id="2478898"/>
    <lineage>
        <taxon>Eukaryota</taxon>
        <taxon>Fungi</taxon>
        <taxon>Dikarya</taxon>
        <taxon>Basidiomycota</taxon>
        <taxon>Agaricomycotina</taxon>
        <taxon>Agaricomycetes</taxon>
        <taxon>Polyporales</taxon>
        <taxon>Cerrenaceae</taxon>
        <taxon>Cerrena</taxon>
    </lineage>
</organism>
<sequence length="270" mass="29062">MHTTFFLTSVTTLAVALILQQSNVFAAPVSSPLVTPPSSLNTTEHDLSKFLLEIRDTVGGEFVGFHGTTADNANFYQTKKPGQTGIGIPPHFNGNDGELSPGLYVSDDIFVSRVFANSAGSKNRNKGLTKGGGGVGSICAVTANNQAEWRNDIKKVWIPAGEIAKSKGGRNDPAKLELQRQRVVRAGGKEKEAIRFSILDTDSRNAGLGHQMLIPVGSLSKFTIGRCLPLPENPAAPFTLTSSDFNQLTFPRFDYRQQATSWHIVGDTSS</sequence>
<keyword evidence="3" id="KW-1185">Reference proteome</keyword>
<feature type="signal peptide" evidence="1">
    <location>
        <begin position="1"/>
        <end position="26"/>
    </location>
</feature>
<evidence type="ECO:0000256" key="1">
    <source>
        <dbReference type="SAM" id="SignalP"/>
    </source>
</evidence>
<dbReference type="Gene3D" id="3.90.175.10">
    <property type="entry name" value="Diphtheria Toxin, domain 1"/>
    <property type="match status" value="1"/>
</dbReference>
<evidence type="ECO:0000313" key="2">
    <source>
        <dbReference type="EMBL" id="KAK7690060.1"/>
    </source>
</evidence>
<gene>
    <name evidence="2" type="ORF">QCA50_006705</name>
</gene>
<name>A0AAW0G9J1_9APHY</name>
<dbReference type="AlphaFoldDB" id="A0AAW0G9J1"/>
<protein>
    <submittedName>
        <fullName evidence="2">Uncharacterized protein</fullName>
    </submittedName>
</protein>
<accession>A0AAW0G9J1</accession>
<dbReference type="Pfam" id="PF19287">
    <property type="entry name" value="DUF5910"/>
    <property type="match status" value="1"/>
</dbReference>
<keyword evidence="1" id="KW-0732">Signal</keyword>
<comment type="caution">
    <text evidence="2">The sequence shown here is derived from an EMBL/GenBank/DDBJ whole genome shotgun (WGS) entry which is preliminary data.</text>
</comment>
<feature type="chain" id="PRO_5043351004" evidence="1">
    <location>
        <begin position="27"/>
        <end position="270"/>
    </location>
</feature>
<evidence type="ECO:0000313" key="3">
    <source>
        <dbReference type="Proteomes" id="UP001385951"/>
    </source>
</evidence>
<dbReference type="EMBL" id="JASBNA010000007">
    <property type="protein sequence ID" value="KAK7690060.1"/>
    <property type="molecule type" value="Genomic_DNA"/>
</dbReference>
<dbReference type="Proteomes" id="UP001385951">
    <property type="component" value="Unassembled WGS sequence"/>
</dbReference>
<dbReference type="InterPro" id="IPR045564">
    <property type="entry name" value="DUF5910"/>
</dbReference>
<reference evidence="2 3" key="1">
    <citation type="submission" date="2022-09" db="EMBL/GenBank/DDBJ databases">
        <authorList>
            <person name="Palmer J.M."/>
        </authorList>
    </citation>
    <scope>NUCLEOTIDE SEQUENCE [LARGE SCALE GENOMIC DNA]</scope>
    <source>
        <strain evidence="2 3">DSM 7382</strain>
    </source>
</reference>
<proteinExistence type="predicted"/>